<dbReference type="InterPro" id="IPR036641">
    <property type="entry name" value="HPT_dom_sf"/>
</dbReference>
<feature type="modified residue" description="Phosphohistidine" evidence="2">
    <location>
        <position position="56"/>
    </location>
</feature>
<name>A0A5S5B420_STUST</name>
<gene>
    <name evidence="4" type="ORF">A9A72_124505</name>
</gene>
<dbReference type="SUPFAM" id="SSF47226">
    <property type="entry name" value="Histidine-containing phosphotransfer domain, HPT domain"/>
    <property type="match status" value="1"/>
</dbReference>
<protein>
    <submittedName>
        <fullName evidence="4">HPt (Histidine-containing phosphotransfer) domain-containing protein</fullName>
    </submittedName>
</protein>
<dbReference type="CDD" id="cd00088">
    <property type="entry name" value="HPT"/>
    <property type="match status" value="1"/>
</dbReference>
<evidence type="ECO:0000313" key="4">
    <source>
        <dbReference type="EMBL" id="TYP61755.1"/>
    </source>
</evidence>
<dbReference type="GO" id="GO:0000160">
    <property type="term" value="P:phosphorelay signal transduction system"/>
    <property type="evidence" value="ECO:0007669"/>
    <property type="project" value="UniProtKB-KW"/>
</dbReference>
<comment type="caution">
    <text evidence="4">The sequence shown here is derived from an EMBL/GenBank/DDBJ whole genome shotgun (WGS) entry which is preliminary data.</text>
</comment>
<keyword evidence="2" id="KW-0597">Phosphoprotein</keyword>
<feature type="domain" description="HPt" evidence="3">
    <location>
        <begin position="17"/>
        <end position="110"/>
    </location>
</feature>
<dbReference type="Pfam" id="PF01627">
    <property type="entry name" value="Hpt"/>
    <property type="match status" value="1"/>
</dbReference>
<evidence type="ECO:0000256" key="1">
    <source>
        <dbReference type="ARBA" id="ARBA00023012"/>
    </source>
</evidence>
<evidence type="ECO:0000259" key="3">
    <source>
        <dbReference type="PROSITE" id="PS50894"/>
    </source>
</evidence>
<dbReference type="Proteomes" id="UP000324282">
    <property type="component" value="Unassembled WGS sequence"/>
</dbReference>
<proteinExistence type="predicted"/>
<dbReference type="InterPro" id="IPR008207">
    <property type="entry name" value="Sig_transdc_His_kin_Hpt_dom"/>
</dbReference>
<reference evidence="4 5" key="1">
    <citation type="submission" date="2019-07" db="EMBL/GenBank/DDBJ databases">
        <title>Deep subsurface shale carbon reservoir microbial communities from Ohio and West Virginia, USA.</title>
        <authorList>
            <person name="Wrighton K."/>
        </authorList>
    </citation>
    <scope>NUCLEOTIDE SEQUENCE [LARGE SCALE GENOMIC DNA]</scope>
    <source>
        <strain evidence="4 5">NP_8Ht</strain>
    </source>
</reference>
<dbReference type="EMBL" id="VNHQ01000014">
    <property type="protein sequence ID" value="TYP61755.1"/>
    <property type="molecule type" value="Genomic_DNA"/>
</dbReference>
<dbReference type="AlphaFoldDB" id="A0A5S5B420"/>
<dbReference type="Gene3D" id="1.20.120.160">
    <property type="entry name" value="HPT domain"/>
    <property type="match status" value="1"/>
</dbReference>
<dbReference type="GO" id="GO:0004672">
    <property type="term" value="F:protein kinase activity"/>
    <property type="evidence" value="ECO:0007669"/>
    <property type="project" value="UniProtKB-ARBA"/>
</dbReference>
<accession>A0A5S5B420</accession>
<sequence>MAEHLDSSVLGALQEVMEAEYPVLLDTFLVDSEERLRLLQAACRSGHAENLRQAAHSFKGSCSNMGAALLAELCREMEETARRDQLDEAPALIERIEREFAIVRILYRAERQRWGGPA</sequence>
<organism evidence="4 5">
    <name type="scientific">Stutzerimonas stutzeri</name>
    <name type="common">Pseudomonas stutzeri</name>
    <dbReference type="NCBI Taxonomy" id="316"/>
    <lineage>
        <taxon>Bacteria</taxon>
        <taxon>Pseudomonadati</taxon>
        <taxon>Pseudomonadota</taxon>
        <taxon>Gammaproteobacteria</taxon>
        <taxon>Pseudomonadales</taxon>
        <taxon>Pseudomonadaceae</taxon>
        <taxon>Stutzerimonas</taxon>
    </lineage>
</organism>
<evidence type="ECO:0000256" key="2">
    <source>
        <dbReference type="PROSITE-ProRule" id="PRU00110"/>
    </source>
</evidence>
<keyword evidence="1" id="KW-0902">Two-component regulatory system</keyword>
<evidence type="ECO:0000313" key="5">
    <source>
        <dbReference type="Proteomes" id="UP000324282"/>
    </source>
</evidence>
<dbReference type="PROSITE" id="PS50894">
    <property type="entry name" value="HPT"/>
    <property type="match status" value="1"/>
</dbReference>
<dbReference type="SMART" id="SM00073">
    <property type="entry name" value="HPT"/>
    <property type="match status" value="1"/>
</dbReference>